<reference evidence="1" key="1">
    <citation type="submission" date="2023-05" db="EMBL/GenBank/DDBJ databases">
        <title>Cataloging the Phylogenetic Diversity of Human Bladder Bacteria.</title>
        <authorList>
            <person name="Du J."/>
        </authorList>
    </citation>
    <scope>NUCLEOTIDE SEQUENCE</scope>
    <source>
        <strain evidence="1">UMB9978</strain>
    </source>
</reference>
<organism evidence="1 2">
    <name type="scientific">Pseudoglutamicibacter cumminsii</name>
    <dbReference type="NCBI Taxonomy" id="156979"/>
    <lineage>
        <taxon>Bacteria</taxon>
        <taxon>Bacillati</taxon>
        <taxon>Actinomycetota</taxon>
        <taxon>Actinomycetes</taxon>
        <taxon>Micrococcales</taxon>
        <taxon>Micrococcaceae</taxon>
        <taxon>Pseudoglutamicibacter</taxon>
    </lineage>
</organism>
<dbReference type="RefSeq" id="WP_285332406.1">
    <property type="nucleotide sequence ID" value="NZ_JASODW010000001.1"/>
</dbReference>
<dbReference type="Proteomes" id="UP001240483">
    <property type="component" value="Unassembled WGS sequence"/>
</dbReference>
<dbReference type="PANTHER" id="PTHR10151">
    <property type="entry name" value="ECTONUCLEOTIDE PYROPHOSPHATASE/PHOSPHODIESTERASE"/>
    <property type="match status" value="1"/>
</dbReference>
<accession>A0AAP4FHJ8</accession>
<proteinExistence type="predicted"/>
<dbReference type="InterPro" id="IPR017850">
    <property type="entry name" value="Alkaline_phosphatase_core_sf"/>
</dbReference>
<name>A0AAP4FHJ8_9MICC</name>
<dbReference type="EMBL" id="JASODW010000001">
    <property type="protein sequence ID" value="MDK6274440.1"/>
    <property type="molecule type" value="Genomic_DNA"/>
</dbReference>
<dbReference type="SUPFAM" id="SSF53649">
    <property type="entry name" value="Alkaline phosphatase-like"/>
    <property type="match status" value="1"/>
</dbReference>
<dbReference type="InterPro" id="IPR002591">
    <property type="entry name" value="Phosphodiest/P_Trfase"/>
</dbReference>
<comment type="caution">
    <text evidence="1">The sequence shown here is derived from an EMBL/GenBank/DDBJ whole genome shotgun (WGS) entry which is preliminary data.</text>
</comment>
<dbReference type="AlphaFoldDB" id="A0AAP4FHJ8"/>
<dbReference type="PANTHER" id="PTHR10151:SF120">
    <property type="entry name" value="BIS(5'-ADENOSYL)-TRIPHOSPHATASE"/>
    <property type="match status" value="1"/>
</dbReference>
<protein>
    <submittedName>
        <fullName evidence="1">Alkaline phosphatase family protein</fullName>
    </submittedName>
</protein>
<dbReference type="Gene3D" id="3.40.720.10">
    <property type="entry name" value="Alkaline Phosphatase, subunit A"/>
    <property type="match status" value="1"/>
</dbReference>
<sequence>MSEFSMPQFGFRVDAESAAAPELGDRAAGAKLPTAPDYGQGTLNMVVPTLDAALAEWHGVAPVCSGPGSGIDAAELIPGLEPARRAVMVMVDGLGSELIERYGGHAPVIRQAMQRKNSQVLSTVFPTTTAAALTAMGTGLAPAEHGIVGYDAVAPDPAGGRRMVNQLGSWPSDLEPREWQPNPTCFERMEAVRRVVTVSRDKFEDSALTRSSLRGGEFVGVTTPHARVGATLTELKHKDVFVYLYWDDLDKAGHAHGVASKQWLHELEELDAAMGRLIAKLPPDTALVLTADHGMVDIPREGRIDYSQFPELIDGVELTAGEPRAVQLHFAADAPQSLRDAVVAAWKERFGSDAWILTREEYVELGWFGAVFRDGVLERAGDVVIAAHGPIALYDGRRVSPHAFEMIGQHGSLTEAERRIPFAVLAQS</sequence>
<gene>
    <name evidence="1" type="ORF">QP116_01565</name>
</gene>
<dbReference type="Pfam" id="PF01663">
    <property type="entry name" value="Phosphodiest"/>
    <property type="match status" value="1"/>
</dbReference>
<evidence type="ECO:0000313" key="2">
    <source>
        <dbReference type="Proteomes" id="UP001240483"/>
    </source>
</evidence>
<evidence type="ECO:0000313" key="1">
    <source>
        <dbReference type="EMBL" id="MDK6274440.1"/>
    </source>
</evidence>
<dbReference type="GO" id="GO:0016787">
    <property type="term" value="F:hydrolase activity"/>
    <property type="evidence" value="ECO:0007669"/>
    <property type="project" value="UniProtKB-ARBA"/>
</dbReference>